<dbReference type="InterPro" id="IPR051548">
    <property type="entry name" value="Grx-like_ET"/>
</dbReference>
<dbReference type="Gene3D" id="3.40.30.10">
    <property type="entry name" value="Glutaredoxin"/>
    <property type="match status" value="1"/>
</dbReference>
<dbReference type="SUPFAM" id="SSF52833">
    <property type="entry name" value="Thioredoxin-like"/>
    <property type="match status" value="1"/>
</dbReference>
<proteinExistence type="predicted"/>
<dbReference type="PANTHER" id="PTHR34386">
    <property type="entry name" value="GLUTAREDOXIN"/>
    <property type="match status" value="1"/>
</dbReference>
<evidence type="ECO:0000313" key="3">
    <source>
        <dbReference type="Proteomes" id="UP000184699"/>
    </source>
</evidence>
<dbReference type="Proteomes" id="UP000184699">
    <property type="component" value="Unassembled WGS sequence"/>
</dbReference>
<dbReference type="STRING" id="232089.SAMN05443544_3951"/>
<keyword evidence="3" id="KW-1185">Reference proteome</keyword>
<dbReference type="Pfam" id="PF00462">
    <property type="entry name" value="Glutaredoxin"/>
    <property type="match status" value="1"/>
</dbReference>
<gene>
    <name evidence="2" type="ORF">SAMN05443544_3951</name>
</gene>
<dbReference type="GO" id="GO:0009055">
    <property type="term" value="F:electron transfer activity"/>
    <property type="evidence" value="ECO:0007669"/>
    <property type="project" value="TreeGrafter"/>
</dbReference>
<dbReference type="EMBL" id="FSRJ01000007">
    <property type="protein sequence ID" value="SIO30468.1"/>
    <property type="molecule type" value="Genomic_DNA"/>
</dbReference>
<evidence type="ECO:0000313" key="2">
    <source>
        <dbReference type="EMBL" id="SIO30468.1"/>
    </source>
</evidence>
<dbReference type="CDD" id="cd02976">
    <property type="entry name" value="NrdH"/>
    <property type="match status" value="1"/>
</dbReference>
<dbReference type="PROSITE" id="PS51354">
    <property type="entry name" value="GLUTAREDOXIN_2"/>
    <property type="match status" value="1"/>
</dbReference>
<dbReference type="RefSeq" id="WP_074262071.1">
    <property type="nucleotide sequence ID" value="NZ_FSRJ01000007.1"/>
</dbReference>
<dbReference type="GO" id="GO:0045454">
    <property type="term" value="P:cell redox homeostasis"/>
    <property type="evidence" value="ECO:0007669"/>
    <property type="project" value="TreeGrafter"/>
</dbReference>
<name>A0A1N6IEN5_9MICO</name>
<sequence>MSITIYTGEGCKDCHRTKDVLTRKGIEFEEIDVNTLSEEETEELRAQGFRSLPVVVTDSEAWCGLRVDKLVSLTAEAVAR</sequence>
<accession>A0A1N6IEN5</accession>
<feature type="domain" description="Glutaredoxin" evidence="1">
    <location>
        <begin position="3"/>
        <end position="60"/>
    </location>
</feature>
<dbReference type="AlphaFoldDB" id="A0A1N6IEN5"/>
<dbReference type="InterPro" id="IPR036249">
    <property type="entry name" value="Thioredoxin-like_sf"/>
</dbReference>
<dbReference type="PANTHER" id="PTHR34386:SF1">
    <property type="entry name" value="GLUTAREDOXIN-LIKE PROTEIN NRDH"/>
    <property type="match status" value="1"/>
</dbReference>
<organism evidence="2 3">
    <name type="scientific">Agromyces cerinus subsp. cerinus</name>
    <dbReference type="NCBI Taxonomy" id="232089"/>
    <lineage>
        <taxon>Bacteria</taxon>
        <taxon>Bacillati</taxon>
        <taxon>Actinomycetota</taxon>
        <taxon>Actinomycetes</taxon>
        <taxon>Micrococcales</taxon>
        <taxon>Microbacteriaceae</taxon>
        <taxon>Agromyces</taxon>
    </lineage>
</organism>
<dbReference type="OrthoDB" id="8545217at2"/>
<reference evidence="3" key="1">
    <citation type="submission" date="2016-11" db="EMBL/GenBank/DDBJ databases">
        <authorList>
            <person name="Varghese N."/>
            <person name="Submissions S."/>
        </authorList>
    </citation>
    <scope>NUCLEOTIDE SEQUENCE [LARGE SCALE GENOMIC DNA]</scope>
    <source>
        <strain evidence="3">DSM 8595</strain>
    </source>
</reference>
<protein>
    <submittedName>
        <fullName evidence="2">Ribonucleoside-diphosphate reductase class Ib glutaredoxin subunit</fullName>
    </submittedName>
</protein>
<evidence type="ECO:0000259" key="1">
    <source>
        <dbReference type="Pfam" id="PF00462"/>
    </source>
</evidence>
<dbReference type="InterPro" id="IPR002109">
    <property type="entry name" value="Glutaredoxin"/>
</dbReference>